<dbReference type="InterPro" id="IPR050314">
    <property type="entry name" value="Glycosyl_Hydrlase_18"/>
</dbReference>
<keyword evidence="10" id="KW-0326">Glycosidase</keyword>
<dbReference type="InterPro" id="IPR001223">
    <property type="entry name" value="Glyco_hydro18_cat"/>
</dbReference>
<feature type="compositionally biased region" description="Polar residues" evidence="12">
    <location>
        <begin position="562"/>
        <end position="576"/>
    </location>
</feature>
<feature type="region of interest" description="Disordered" evidence="12">
    <location>
        <begin position="1950"/>
        <end position="2011"/>
    </location>
</feature>
<dbReference type="InterPro" id="IPR036508">
    <property type="entry name" value="Chitin-bd_dom_sf"/>
</dbReference>
<dbReference type="InterPro" id="IPR029070">
    <property type="entry name" value="Chitinase_insertion_sf"/>
</dbReference>
<dbReference type="SUPFAM" id="SSF51445">
    <property type="entry name" value="(Trans)glycosidases"/>
    <property type="match status" value="4"/>
</dbReference>
<dbReference type="PROSITE" id="PS50940">
    <property type="entry name" value="CHIT_BIND_II"/>
    <property type="match status" value="4"/>
</dbReference>
<evidence type="ECO:0000256" key="6">
    <source>
        <dbReference type="ARBA" id="ARBA00022801"/>
    </source>
</evidence>
<dbReference type="InterPro" id="IPR001579">
    <property type="entry name" value="Glyco_hydro_18_chit_AS"/>
</dbReference>
<feature type="compositionally biased region" description="Low complexity" evidence="12">
    <location>
        <begin position="650"/>
        <end position="668"/>
    </location>
</feature>
<dbReference type="Gene3D" id="3.10.50.10">
    <property type="match status" value="4"/>
</dbReference>
<dbReference type="GO" id="GO:0008843">
    <property type="term" value="F:endochitinase activity"/>
    <property type="evidence" value="ECO:0007669"/>
    <property type="project" value="UniProtKB-EC"/>
</dbReference>
<organism evidence="14">
    <name type="scientific">Anopheles atroparvus</name>
    <name type="common">European mosquito</name>
    <dbReference type="NCBI Taxonomy" id="41427"/>
    <lineage>
        <taxon>Eukaryota</taxon>
        <taxon>Metazoa</taxon>
        <taxon>Ecdysozoa</taxon>
        <taxon>Arthropoda</taxon>
        <taxon>Hexapoda</taxon>
        <taxon>Insecta</taxon>
        <taxon>Pterygota</taxon>
        <taxon>Neoptera</taxon>
        <taxon>Endopterygota</taxon>
        <taxon>Diptera</taxon>
        <taxon>Nematocera</taxon>
        <taxon>Culicoidea</taxon>
        <taxon>Culicidae</taxon>
        <taxon>Anophelinae</taxon>
        <taxon>Anopheles</taxon>
    </lineage>
</organism>
<dbReference type="Pfam" id="PF00704">
    <property type="entry name" value="Glyco_hydro_18"/>
    <property type="match status" value="4"/>
</dbReference>
<dbReference type="PROSITE" id="PS51910">
    <property type="entry name" value="GH18_2"/>
    <property type="match status" value="4"/>
</dbReference>
<feature type="compositionally biased region" description="Polar residues" evidence="12">
    <location>
        <begin position="1953"/>
        <end position="1968"/>
    </location>
</feature>
<evidence type="ECO:0000256" key="7">
    <source>
        <dbReference type="ARBA" id="ARBA00023024"/>
    </source>
</evidence>
<dbReference type="PROSITE" id="PS01095">
    <property type="entry name" value="GH18_1"/>
    <property type="match status" value="3"/>
</dbReference>
<dbReference type="SUPFAM" id="SSF57625">
    <property type="entry name" value="Invertebrate chitin-binding proteins"/>
    <property type="match status" value="4"/>
</dbReference>
<dbReference type="EC" id="3.2.1.14" evidence="3"/>
<dbReference type="FunFam" id="3.20.20.80:FF:000048">
    <property type="entry name" value="Brain chitinase and chia"/>
    <property type="match status" value="3"/>
</dbReference>
<feature type="chain" id="PRO_5043803131" description="chitinase" evidence="13">
    <location>
        <begin position="19"/>
        <end position="2395"/>
    </location>
</feature>
<feature type="region of interest" description="Disordered" evidence="12">
    <location>
        <begin position="442"/>
        <end position="465"/>
    </location>
</feature>
<feature type="compositionally biased region" description="Low complexity" evidence="12">
    <location>
        <begin position="1969"/>
        <end position="1982"/>
    </location>
</feature>
<dbReference type="InterPro" id="IPR002557">
    <property type="entry name" value="Chitin-bd_dom"/>
</dbReference>
<feature type="region of interest" description="Disordered" evidence="12">
    <location>
        <begin position="742"/>
        <end position="824"/>
    </location>
</feature>
<feature type="compositionally biased region" description="Low complexity" evidence="12">
    <location>
        <begin position="955"/>
        <end position="966"/>
    </location>
</feature>
<name>A0A182IY98_ANOAO</name>
<dbReference type="Gene3D" id="2.170.140.10">
    <property type="entry name" value="Chitin binding domain"/>
    <property type="match status" value="4"/>
</dbReference>
<dbReference type="GO" id="GO:0005576">
    <property type="term" value="C:extracellular region"/>
    <property type="evidence" value="ECO:0007669"/>
    <property type="project" value="InterPro"/>
</dbReference>
<evidence type="ECO:0000256" key="5">
    <source>
        <dbReference type="ARBA" id="ARBA00022729"/>
    </source>
</evidence>
<feature type="compositionally biased region" description="Low complexity" evidence="12">
    <location>
        <begin position="748"/>
        <end position="786"/>
    </location>
</feature>
<proteinExistence type="inferred from homology"/>
<dbReference type="FunFam" id="2.170.140.10:FF:000004">
    <property type="entry name" value="Chitinase 5"/>
    <property type="match status" value="2"/>
</dbReference>
<evidence type="ECO:0000256" key="10">
    <source>
        <dbReference type="ARBA" id="ARBA00023295"/>
    </source>
</evidence>
<dbReference type="InterPro" id="IPR017853">
    <property type="entry name" value="GH"/>
</dbReference>
<feature type="signal peptide" evidence="13">
    <location>
        <begin position="1"/>
        <end position="18"/>
    </location>
</feature>
<sequence length="2395" mass="268274">MSLMPYRALAIIVGVCLAVAVAHIRIERPEPISFVRSSVEQVPSHGFEKQVAAPESDDFGSESLPLRSAVESVPANLVDGRLPLRDSVEFRILDMDDAIEDTVSKVKTVVSKQQLKFASTAVQEVESIRGFTTQDKYAAYVLPSRPAEGPMPYRTGSPYQQLLSSKDVTMVPNSFKKLAPYRQSDDSEYKVICHMTNWGFYRKGDAQFVPEHLDPSLCTHIIYSFATLDPGTLTMKEFDSWADLDNNMYQRAITTAGEVPVLLGMGGWTDSVGNKYSEMVGSPSNRRNFITNAIAFLKRHGFSGLHMDWNYPVCWQSDCSRGSDSDKSNFSKLMQEIKNAFAAENLLISTSISGYKEVLTVAYDIAELSRHVDFMTVMTYDYHGSWEEQTGHVSPLHGSSTDKYPQYNTAYAMELLVKMGANKKKLIVGVPFYGQTFTLAQSSRATPGEGSPSVGPGTAGDDTRQPGMLAYYEICQRVRKQKWQVGRDSSMKSGPYATSGDQWVGYDDPVSVTFKSQYVKKSGFGGMAAWTVDLDDYKNRCCEESFPVLRAINRGLGRLNTAPPSTMDCTRPSQPVTPKPAEMAFSPDGGLASTTSTPAHSHTTWPSWNPESTSTTRRTTTPTTTTSTTTTTTTTTTTSTTPRTTRRRTTPSTTTTTYSPPMTTAGTTIPVPGLIMPELSNAESCEPNQYKAHPTNCNSYYRCVLGEFKQQFCAGGLHWNNAAKLCDWPSSAKCEMDMAGSSDAAEVSTTTTPATTTTARPTRTRRTTTTTEPTTTTTTEATTTSRPTRRKTTPAQAPNQPKPTRPVKKPVTTTKKPAGRPTEKCNSGEYYPHKSCDSFYICVNDKKIAQQCGPGLYWSQEDRNCDWEENVNCVSNEQYFRLLTTFGALKALSEDDPCDGNSHVPYPGDCNQYLVCNWGRLEAASCANGLHWNQQVQNCDWPANAKCSQGGGIPESTENSSDENNSWQNSNQDIDGPQYVVSTTEKRTTTTTTKATTVAPVSTPPPVLEPLSGYYKMVCYFTNWAWYRKGYGKYTPDHIRTDLCTHIVYGFAVLDYSTLTIKTHDSWADIDNKFYTRVVAAKEKGVKVTLAIGGWNDSAGDKYSRLVRSASARAKFVEHVIGFLEKYGFDGLDLDWEYPVCWQVDCKKGFADEKEGFTELVRELSEAFAPRGWLLSAAVSPSKTVIDAGYDVAALAKYFDWIAVMTYDFHGQWDKQTGHVAPLYYHPDDEIDFFNANYSINYWIEKGAPSRKLVMGMPLYGQSFQLADMKKNGLNAKAPGPGQAGEFTRAAGFLSYYEICDRVQNKGWTVVQDELQRMGPYAYKGNQWVSFDDKESLLRKVQFIRAMDLGGGMIWALDLDDFKDRCGQGSHPLLTAIREGLRDAPDGAEMIPSIVPESTVDESNEPDMGTDNGNTTPEKQQPIDGDSTEEDENFVDSDEYKVVCYFTNWAWYRQGNGKYLPEDIDPDLCTHVVYGFAVLDREGLTIKPHDSWADIDNRFYERVVELKKKGKKVTVAIGGWNDSAGDKYSRLVRSAQARKRFIENVMKFIEKYNFDGLDLDWEYPVCWQVDCSKGYADEKDGFASLVVELATAFKPQGYLLSSAVSPSKKVIDAGYDVRTLSNYMDWIAVMAYDYHGQWDKKTGHVAPMYEHPDDFDKTFNANFTIHYWIEQGADPRKLVMGMPMYGQSFSLADANKHDLNAMTYGGGEAGDQTRARGFLSYYEICENILNKNWQVVRDRKGRMGPYAYKGDQWVSFDDQYMIRHKSEFVKAMGLGGAMIWALDLDDFRNTCGCEEYPLLRTINRVLRSYPGPGPKCVLGLAGKPTEPPKERPTTTAMTTTTRRTTPRTTTTTTPIPTTTTRRTTTTTRRTTRPSTTRPTSTARPTTPFIDDNDSDQSKGVCDGRLFVPHESDCSKYYICQHGQRYEQKCPANTLWNDGYCDWADNTKCKNKQRPVTSAPATTEAVQWMSSTSRPDSTTGRPTSRPPPTTKPTATTVATTTTRPSRPPTTVSSGNDDYKVVCYFTNWAWYRQGDGKYTPDDIDSTLCTHIVYGFAVLDRESLTIKTHDSWADIDNRFYERVVEQKRKGTKVTLALGGWNDSLGDKYSKLVRDPSARARFVKQAVEFIEKYDFDGLDLDWEYPVCWQVDCQKGYPDEKEGFALLVQELAVAFRPRSWLLSAAVSPSKMVIDAGYDVPVLAEYFDWIAVMTYDFHGNWDKQTGHVAPLYYYPGDTYDYFNANFTINYWIEKGAPSRKLVMGMPLYGQSFSLADARRNGLNEKSYGPGEAGEFTRAGGFLSFYEICEKVNRRGWSVKRDPEGRIGPYAYSGNQWVSYDDVDEIRRKSQFVKQMNLGGGMVWALDLDDFRGRCGCGAHPLLRTMNLELGRINTQAPENCT</sequence>
<dbReference type="Pfam" id="PF01607">
    <property type="entry name" value="CBM_14"/>
    <property type="match status" value="4"/>
</dbReference>
<keyword evidence="8" id="KW-1015">Disulfide bond</keyword>
<feature type="region of interest" description="Disordered" evidence="12">
    <location>
        <begin position="1819"/>
        <end position="1896"/>
    </location>
</feature>
<dbReference type="SMART" id="SM00636">
    <property type="entry name" value="Glyco_18"/>
    <property type="match status" value="4"/>
</dbReference>
<evidence type="ECO:0000256" key="2">
    <source>
        <dbReference type="ARBA" id="ARBA00009121"/>
    </source>
</evidence>
<keyword evidence="4" id="KW-0147">Chitin-binding</keyword>
<dbReference type="STRING" id="41427.A0A182IY98"/>
<dbReference type="FunFam" id="3.20.20.80:FF:000007">
    <property type="entry name" value="Acidic mammalian chitinase"/>
    <property type="match status" value="1"/>
</dbReference>
<comment type="similarity">
    <text evidence="2">Belongs to the glycosyl hydrolase 18 family. Chitinase class II subfamily.</text>
</comment>
<dbReference type="SMART" id="SM00494">
    <property type="entry name" value="ChtBD2"/>
    <property type="match status" value="4"/>
</dbReference>
<feature type="compositionally biased region" description="Low complexity" evidence="12">
    <location>
        <begin position="1990"/>
        <end position="2011"/>
    </location>
</feature>
<dbReference type="Gene3D" id="3.20.20.80">
    <property type="entry name" value="Glycosidases"/>
    <property type="match status" value="4"/>
</dbReference>
<evidence type="ECO:0000256" key="13">
    <source>
        <dbReference type="SAM" id="SignalP"/>
    </source>
</evidence>
<keyword evidence="11" id="KW-0624">Polysaccharide degradation</keyword>
<protein>
    <recommendedName>
        <fullName evidence="3">chitinase</fullName>
        <ecNumber evidence="3">3.2.1.14</ecNumber>
    </recommendedName>
</protein>
<feature type="compositionally biased region" description="Low complexity" evidence="12">
    <location>
        <begin position="1833"/>
        <end position="1887"/>
    </location>
</feature>
<dbReference type="GO" id="GO:0006032">
    <property type="term" value="P:chitin catabolic process"/>
    <property type="evidence" value="ECO:0007669"/>
    <property type="project" value="UniProtKB-KW"/>
</dbReference>
<keyword evidence="6" id="KW-0378">Hydrolase</keyword>
<evidence type="ECO:0000313" key="14">
    <source>
        <dbReference type="EnsemblMetazoa" id="AATE007804-PA.1"/>
    </source>
</evidence>
<dbReference type="SUPFAM" id="SSF54556">
    <property type="entry name" value="Chitinase insertion domain"/>
    <property type="match status" value="4"/>
</dbReference>
<accession>A0A182IY98</accession>
<feature type="compositionally biased region" description="Low complexity" evidence="12">
    <location>
        <begin position="592"/>
        <end position="643"/>
    </location>
</feature>
<evidence type="ECO:0000256" key="9">
    <source>
        <dbReference type="ARBA" id="ARBA00023277"/>
    </source>
</evidence>
<dbReference type="PANTHER" id="PTHR11177:SF359">
    <property type="entry name" value="CHITINASE 10-RELATED"/>
    <property type="match status" value="1"/>
</dbReference>
<dbReference type="InterPro" id="IPR011583">
    <property type="entry name" value="Chitinase_II/V-like_cat"/>
</dbReference>
<evidence type="ECO:0000256" key="4">
    <source>
        <dbReference type="ARBA" id="ARBA00022669"/>
    </source>
</evidence>
<dbReference type="PANTHER" id="PTHR11177">
    <property type="entry name" value="CHITINASE"/>
    <property type="match status" value="1"/>
</dbReference>
<evidence type="ECO:0000256" key="11">
    <source>
        <dbReference type="ARBA" id="ARBA00023326"/>
    </source>
</evidence>
<feature type="region of interest" description="Disordered" evidence="12">
    <location>
        <begin position="1395"/>
        <end position="1433"/>
    </location>
</feature>
<reference evidence="14" key="1">
    <citation type="submission" date="2022-08" db="UniProtKB">
        <authorList>
            <consortium name="EnsemblMetazoa"/>
        </authorList>
    </citation>
    <scope>IDENTIFICATION</scope>
    <source>
        <strain evidence="14">EBRO</strain>
    </source>
</reference>
<feature type="region of interest" description="Disordered" evidence="12">
    <location>
        <begin position="950"/>
        <end position="979"/>
    </location>
</feature>
<dbReference type="EnsemblMetazoa" id="AATE007804-RA">
    <property type="protein sequence ID" value="AATE007804-PA.1"/>
    <property type="gene ID" value="AATE007804"/>
</dbReference>
<evidence type="ECO:0000256" key="12">
    <source>
        <dbReference type="SAM" id="MobiDB-lite"/>
    </source>
</evidence>
<dbReference type="GO" id="GO:0008061">
    <property type="term" value="F:chitin binding"/>
    <property type="evidence" value="ECO:0007669"/>
    <property type="project" value="UniProtKB-KW"/>
</dbReference>
<dbReference type="FunFam" id="3.10.50.10:FF:000001">
    <property type="entry name" value="Chitinase 3-like 1"/>
    <property type="match status" value="2"/>
</dbReference>
<dbReference type="GO" id="GO:0000272">
    <property type="term" value="P:polysaccharide catabolic process"/>
    <property type="evidence" value="ECO:0007669"/>
    <property type="project" value="UniProtKB-KW"/>
</dbReference>
<dbReference type="VEuPathDB" id="VectorBase:AATE007804"/>
<dbReference type="FunFam" id="3.10.50.10:FF:000004">
    <property type="entry name" value="Chitinase 5"/>
    <property type="match status" value="2"/>
</dbReference>
<evidence type="ECO:0000256" key="8">
    <source>
        <dbReference type="ARBA" id="ARBA00023157"/>
    </source>
</evidence>
<keyword evidence="5 13" id="KW-0732">Signal</keyword>
<feature type="region of interest" description="Disordered" evidence="12">
    <location>
        <begin position="562"/>
        <end position="668"/>
    </location>
</feature>
<dbReference type="CDD" id="cd02872">
    <property type="entry name" value="GH18_chitolectin_chitotriosidase"/>
    <property type="match status" value="4"/>
</dbReference>
<evidence type="ECO:0000256" key="3">
    <source>
        <dbReference type="ARBA" id="ARBA00012729"/>
    </source>
</evidence>
<keyword evidence="9" id="KW-0119">Carbohydrate metabolism</keyword>
<evidence type="ECO:0000256" key="1">
    <source>
        <dbReference type="ARBA" id="ARBA00000822"/>
    </source>
</evidence>
<comment type="catalytic activity">
    <reaction evidence="1">
        <text>Random endo-hydrolysis of N-acetyl-beta-D-glucosaminide (1-&gt;4)-beta-linkages in chitin and chitodextrins.</text>
        <dbReference type="EC" id="3.2.1.14"/>
    </reaction>
</comment>
<keyword evidence="7" id="KW-0146">Chitin degradation</keyword>